<dbReference type="Proteomes" id="UP001595978">
    <property type="component" value="Unassembled WGS sequence"/>
</dbReference>
<dbReference type="EMBL" id="JBHSNQ010000065">
    <property type="protein sequence ID" value="MFC5541621.1"/>
    <property type="molecule type" value="Genomic_DNA"/>
</dbReference>
<organism evidence="2 3">
    <name type="scientific">Ureibacillus suwonensis</name>
    <dbReference type="NCBI Taxonomy" id="313007"/>
    <lineage>
        <taxon>Bacteria</taxon>
        <taxon>Bacillati</taxon>
        <taxon>Bacillota</taxon>
        <taxon>Bacilli</taxon>
        <taxon>Bacillales</taxon>
        <taxon>Caryophanaceae</taxon>
        <taxon>Ureibacillus</taxon>
    </lineage>
</organism>
<dbReference type="RefSeq" id="WP_342470217.1">
    <property type="nucleotide sequence ID" value="NZ_JBHSNQ010000065.1"/>
</dbReference>
<sequence length="157" mass="17976">MGSYWEDNVIVGLIGGFFVLLVLALICYIITAIIYYYTAKTNGPNDLAFLAWIPIINYYLFFAFGSKKTEPDEIKKDALIWAVIYAVLLVISFIPLIGWLANLALLAIFVYYLYRLFYRWTGESGKAVLFVILSLITLGIFFYIYGLIKKSEKFVAE</sequence>
<keyword evidence="1" id="KW-0812">Transmembrane</keyword>
<keyword evidence="3" id="KW-1185">Reference proteome</keyword>
<gene>
    <name evidence="2" type="ORF">ACFPOH_07580</name>
</gene>
<protein>
    <recommendedName>
        <fullName evidence="4">Yip1 domain-containing protein</fullName>
    </recommendedName>
</protein>
<name>A0ABW0RAN0_9BACL</name>
<comment type="caution">
    <text evidence="2">The sequence shown here is derived from an EMBL/GenBank/DDBJ whole genome shotgun (WGS) entry which is preliminary data.</text>
</comment>
<keyword evidence="1" id="KW-0472">Membrane</keyword>
<keyword evidence="1" id="KW-1133">Transmembrane helix</keyword>
<accession>A0ABW0RAN0</accession>
<feature type="transmembrane region" description="Helical" evidence="1">
    <location>
        <begin position="12"/>
        <end position="37"/>
    </location>
</feature>
<evidence type="ECO:0000313" key="2">
    <source>
        <dbReference type="EMBL" id="MFC5541621.1"/>
    </source>
</evidence>
<evidence type="ECO:0000313" key="3">
    <source>
        <dbReference type="Proteomes" id="UP001595978"/>
    </source>
</evidence>
<proteinExistence type="predicted"/>
<evidence type="ECO:0008006" key="4">
    <source>
        <dbReference type="Google" id="ProtNLM"/>
    </source>
</evidence>
<reference evidence="3" key="1">
    <citation type="journal article" date="2019" name="Int. J. Syst. Evol. Microbiol.">
        <title>The Global Catalogue of Microorganisms (GCM) 10K type strain sequencing project: providing services to taxonomists for standard genome sequencing and annotation.</title>
        <authorList>
            <consortium name="The Broad Institute Genomics Platform"/>
            <consortium name="The Broad Institute Genome Sequencing Center for Infectious Disease"/>
            <person name="Wu L."/>
            <person name="Ma J."/>
        </authorList>
    </citation>
    <scope>NUCLEOTIDE SEQUENCE [LARGE SCALE GENOMIC DNA]</scope>
    <source>
        <strain evidence="3">CCUG 56331</strain>
    </source>
</reference>
<feature type="transmembrane region" description="Helical" evidence="1">
    <location>
        <begin position="127"/>
        <end position="148"/>
    </location>
</feature>
<feature type="transmembrane region" description="Helical" evidence="1">
    <location>
        <begin position="49"/>
        <end position="66"/>
    </location>
</feature>
<feature type="transmembrane region" description="Helical" evidence="1">
    <location>
        <begin position="78"/>
        <end position="111"/>
    </location>
</feature>
<evidence type="ECO:0000256" key="1">
    <source>
        <dbReference type="SAM" id="Phobius"/>
    </source>
</evidence>